<evidence type="ECO:0000256" key="1">
    <source>
        <dbReference type="ARBA" id="ARBA00023015"/>
    </source>
</evidence>
<keyword evidence="7" id="KW-1185">Reference proteome</keyword>
<evidence type="ECO:0000256" key="2">
    <source>
        <dbReference type="ARBA" id="ARBA00023125"/>
    </source>
</evidence>
<evidence type="ECO:0000256" key="4">
    <source>
        <dbReference type="PROSITE-ProRule" id="PRU00335"/>
    </source>
</evidence>
<dbReference type="InterPro" id="IPR023772">
    <property type="entry name" value="DNA-bd_HTH_TetR-type_CS"/>
</dbReference>
<organism evidence="6 7">
    <name type="scientific">Nannocystis punicea</name>
    <dbReference type="NCBI Taxonomy" id="2995304"/>
    <lineage>
        <taxon>Bacteria</taxon>
        <taxon>Pseudomonadati</taxon>
        <taxon>Myxococcota</taxon>
        <taxon>Polyangia</taxon>
        <taxon>Nannocystales</taxon>
        <taxon>Nannocystaceae</taxon>
        <taxon>Nannocystis</taxon>
    </lineage>
</organism>
<dbReference type="PROSITE" id="PS01081">
    <property type="entry name" value="HTH_TETR_1"/>
    <property type="match status" value="1"/>
</dbReference>
<dbReference type="Proteomes" id="UP001164459">
    <property type="component" value="Chromosome"/>
</dbReference>
<dbReference type="Gene3D" id="1.10.357.10">
    <property type="entry name" value="Tetracycline Repressor, domain 2"/>
    <property type="match status" value="1"/>
</dbReference>
<dbReference type="Pfam" id="PF00440">
    <property type="entry name" value="TetR_N"/>
    <property type="match status" value="1"/>
</dbReference>
<feature type="domain" description="HTH tetR-type" evidence="5">
    <location>
        <begin position="7"/>
        <end position="67"/>
    </location>
</feature>
<keyword evidence="1" id="KW-0805">Transcription regulation</keyword>
<dbReference type="InterPro" id="IPR041479">
    <property type="entry name" value="TetR_CgmR_C"/>
</dbReference>
<evidence type="ECO:0000313" key="7">
    <source>
        <dbReference type="Proteomes" id="UP001164459"/>
    </source>
</evidence>
<sequence length="205" mass="22432">MAARTYESARERILDAAQRLILERGMSRLSVDAVITEVGLSKGGFFHHFKTKNDLILALLDRLVRRMDGLVAELAAKDPQPRGARLRAQIVLSFDSKRQEAEAPQALLLAFVEAVQSQPAVRRLARELNAQTVARDVAEGVPEGRAMLIQAALDGFWLSEAVGIAALTAKQKRALRDELIALARVEASPAAAARTTTKTRKGRRS</sequence>
<dbReference type="PANTHER" id="PTHR47506">
    <property type="entry name" value="TRANSCRIPTIONAL REGULATORY PROTEIN"/>
    <property type="match status" value="1"/>
</dbReference>
<dbReference type="InterPro" id="IPR009057">
    <property type="entry name" value="Homeodomain-like_sf"/>
</dbReference>
<keyword evidence="2 4" id="KW-0238">DNA-binding</keyword>
<dbReference type="RefSeq" id="WP_269032986.1">
    <property type="nucleotide sequence ID" value="NZ_CP114040.1"/>
</dbReference>
<dbReference type="PRINTS" id="PR00455">
    <property type="entry name" value="HTHTETR"/>
</dbReference>
<reference evidence="6" key="1">
    <citation type="submission" date="2022-11" db="EMBL/GenBank/DDBJ databases">
        <title>Minimal conservation of predation-associated metabolite biosynthetic gene clusters underscores biosynthetic potential of Myxococcota including descriptions for ten novel species: Archangium lansinium sp. nov., Myxococcus landrumus sp. nov., Nannocystis bai.</title>
        <authorList>
            <person name="Ahearne A."/>
            <person name="Stevens C."/>
            <person name="Dowd S."/>
        </authorList>
    </citation>
    <scope>NUCLEOTIDE SEQUENCE</scope>
    <source>
        <strain evidence="6">Fl3</strain>
    </source>
</reference>
<dbReference type="SUPFAM" id="SSF46689">
    <property type="entry name" value="Homeodomain-like"/>
    <property type="match status" value="1"/>
</dbReference>
<dbReference type="SUPFAM" id="SSF48498">
    <property type="entry name" value="Tetracyclin repressor-like, C-terminal domain"/>
    <property type="match status" value="1"/>
</dbReference>
<keyword evidence="3" id="KW-0804">Transcription</keyword>
<dbReference type="PANTHER" id="PTHR47506:SF1">
    <property type="entry name" value="HTH-TYPE TRANSCRIPTIONAL REGULATOR YJDC"/>
    <property type="match status" value="1"/>
</dbReference>
<evidence type="ECO:0000313" key="6">
    <source>
        <dbReference type="EMBL" id="WAS90659.1"/>
    </source>
</evidence>
<dbReference type="PROSITE" id="PS50977">
    <property type="entry name" value="HTH_TETR_2"/>
    <property type="match status" value="1"/>
</dbReference>
<accession>A0ABY7GUL4</accession>
<proteinExistence type="predicted"/>
<feature type="DNA-binding region" description="H-T-H motif" evidence="4">
    <location>
        <begin position="30"/>
        <end position="49"/>
    </location>
</feature>
<gene>
    <name evidence="6" type="ORF">O0S08_31110</name>
</gene>
<name>A0ABY7GUL4_9BACT</name>
<dbReference type="InterPro" id="IPR036271">
    <property type="entry name" value="Tet_transcr_reg_TetR-rel_C_sf"/>
</dbReference>
<dbReference type="Pfam" id="PF17937">
    <property type="entry name" value="TetR_C_28"/>
    <property type="match status" value="1"/>
</dbReference>
<dbReference type="EMBL" id="CP114040">
    <property type="protein sequence ID" value="WAS90659.1"/>
    <property type="molecule type" value="Genomic_DNA"/>
</dbReference>
<evidence type="ECO:0000256" key="3">
    <source>
        <dbReference type="ARBA" id="ARBA00023163"/>
    </source>
</evidence>
<protein>
    <submittedName>
        <fullName evidence="6">TetR/AcrR family transcriptional regulator</fullName>
    </submittedName>
</protein>
<dbReference type="InterPro" id="IPR001647">
    <property type="entry name" value="HTH_TetR"/>
</dbReference>
<evidence type="ECO:0000259" key="5">
    <source>
        <dbReference type="PROSITE" id="PS50977"/>
    </source>
</evidence>